<sequence>MPDQSPIAATLFRLLKELRSNYDEQVRELGLSFSRARVLSALMRHEGGTQAELAQAMGIEAPSLKRQLDLLEAEGLVERRGLPGDARKRALFLTAQARALPITGYMDSIHEKLVEGFTPEEQARLHDALKRLADNAARMNQK</sequence>
<feature type="domain" description="HTH marR-type" evidence="4">
    <location>
        <begin position="4"/>
        <end position="134"/>
    </location>
</feature>
<dbReference type="GO" id="GO:0003700">
    <property type="term" value="F:DNA-binding transcription factor activity"/>
    <property type="evidence" value="ECO:0007669"/>
    <property type="project" value="InterPro"/>
</dbReference>
<dbReference type="SMART" id="SM00347">
    <property type="entry name" value="HTH_MARR"/>
    <property type="match status" value="1"/>
</dbReference>
<dbReference type="InterPro" id="IPR011991">
    <property type="entry name" value="ArsR-like_HTH"/>
</dbReference>
<dbReference type="PRINTS" id="PR00598">
    <property type="entry name" value="HTHMARR"/>
</dbReference>
<evidence type="ECO:0000256" key="2">
    <source>
        <dbReference type="ARBA" id="ARBA00023125"/>
    </source>
</evidence>
<dbReference type="PROSITE" id="PS50995">
    <property type="entry name" value="HTH_MARR_2"/>
    <property type="match status" value="1"/>
</dbReference>
<dbReference type="GO" id="GO:0006950">
    <property type="term" value="P:response to stress"/>
    <property type="evidence" value="ECO:0007669"/>
    <property type="project" value="TreeGrafter"/>
</dbReference>
<dbReference type="Proteomes" id="UP000199555">
    <property type="component" value="Unassembled WGS sequence"/>
</dbReference>
<dbReference type="AlphaFoldDB" id="A0A1G9MXZ7"/>
<dbReference type="Gene3D" id="1.10.10.10">
    <property type="entry name" value="Winged helix-like DNA-binding domain superfamily/Winged helix DNA-binding domain"/>
    <property type="match status" value="1"/>
</dbReference>
<protein>
    <submittedName>
        <fullName evidence="5">MarR family transcriptional regulator, transcriptional regulator for hemolysin</fullName>
    </submittedName>
</protein>
<dbReference type="InterPro" id="IPR036388">
    <property type="entry name" value="WH-like_DNA-bd_sf"/>
</dbReference>
<evidence type="ECO:0000313" key="6">
    <source>
        <dbReference type="Proteomes" id="UP000199555"/>
    </source>
</evidence>
<keyword evidence="6" id="KW-1185">Reference proteome</keyword>
<dbReference type="Pfam" id="PF12802">
    <property type="entry name" value="MarR_2"/>
    <property type="match status" value="1"/>
</dbReference>
<keyword evidence="3" id="KW-0804">Transcription</keyword>
<keyword evidence="2" id="KW-0238">DNA-binding</keyword>
<keyword evidence="1" id="KW-0805">Transcription regulation</keyword>
<evidence type="ECO:0000256" key="1">
    <source>
        <dbReference type="ARBA" id="ARBA00023015"/>
    </source>
</evidence>
<gene>
    <name evidence="5" type="ORF">SAMN04487971_12428</name>
</gene>
<evidence type="ECO:0000259" key="4">
    <source>
        <dbReference type="PROSITE" id="PS50995"/>
    </source>
</evidence>
<dbReference type="SUPFAM" id="SSF46785">
    <property type="entry name" value="Winged helix' DNA-binding domain"/>
    <property type="match status" value="1"/>
</dbReference>
<dbReference type="STRING" id="525640.SAMN04487971_12428"/>
<organism evidence="5 6">
    <name type="scientific">Paracoccus chinensis</name>
    <dbReference type="NCBI Taxonomy" id="525640"/>
    <lineage>
        <taxon>Bacteria</taxon>
        <taxon>Pseudomonadati</taxon>
        <taxon>Pseudomonadota</taxon>
        <taxon>Alphaproteobacteria</taxon>
        <taxon>Rhodobacterales</taxon>
        <taxon>Paracoccaceae</taxon>
        <taxon>Paracoccus</taxon>
    </lineage>
</organism>
<dbReference type="PANTHER" id="PTHR33164">
    <property type="entry name" value="TRANSCRIPTIONAL REGULATOR, MARR FAMILY"/>
    <property type="match status" value="1"/>
</dbReference>
<name>A0A1G9MXZ7_9RHOB</name>
<dbReference type="RefSeq" id="WP_090757282.1">
    <property type="nucleotide sequence ID" value="NZ_FNGE01000024.1"/>
</dbReference>
<dbReference type="OrthoDB" id="8452803at2"/>
<dbReference type="InterPro" id="IPR036390">
    <property type="entry name" value="WH_DNA-bd_sf"/>
</dbReference>
<dbReference type="InterPro" id="IPR039422">
    <property type="entry name" value="MarR/SlyA-like"/>
</dbReference>
<accession>A0A1G9MXZ7</accession>
<evidence type="ECO:0000256" key="3">
    <source>
        <dbReference type="ARBA" id="ARBA00023163"/>
    </source>
</evidence>
<dbReference type="InterPro" id="IPR000835">
    <property type="entry name" value="HTH_MarR-typ"/>
</dbReference>
<reference evidence="6" key="1">
    <citation type="submission" date="2016-10" db="EMBL/GenBank/DDBJ databases">
        <authorList>
            <person name="Varghese N."/>
            <person name="Submissions S."/>
        </authorList>
    </citation>
    <scope>NUCLEOTIDE SEQUENCE [LARGE SCALE GENOMIC DNA]</scope>
    <source>
        <strain evidence="6">CGMCC 1.7655</strain>
    </source>
</reference>
<proteinExistence type="predicted"/>
<dbReference type="GO" id="GO:0003677">
    <property type="term" value="F:DNA binding"/>
    <property type="evidence" value="ECO:0007669"/>
    <property type="project" value="UniProtKB-KW"/>
</dbReference>
<evidence type="ECO:0000313" key="5">
    <source>
        <dbReference type="EMBL" id="SDL78891.1"/>
    </source>
</evidence>
<dbReference type="PANTHER" id="PTHR33164:SF64">
    <property type="entry name" value="TRANSCRIPTIONAL REGULATOR SLYA"/>
    <property type="match status" value="1"/>
</dbReference>
<dbReference type="CDD" id="cd00090">
    <property type="entry name" value="HTH_ARSR"/>
    <property type="match status" value="1"/>
</dbReference>
<dbReference type="EMBL" id="FNGE01000024">
    <property type="protein sequence ID" value="SDL78891.1"/>
    <property type="molecule type" value="Genomic_DNA"/>
</dbReference>